<proteinExistence type="predicted"/>
<reference evidence="1 2" key="1">
    <citation type="submission" date="2018-08" db="EMBL/GenBank/DDBJ databases">
        <title>Genome of Clostridium chromiireducens C1, DSM12136.</title>
        <authorList>
            <person name="Xing M."/>
            <person name="Wei Y."/>
            <person name="Ang E.L."/>
            <person name="Zhao H."/>
            <person name="Zhang Y."/>
        </authorList>
    </citation>
    <scope>NUCLEOTIDE SEQUENCE [LARGE SCALE GENOMIC DNA]</scope>
    <source>
        <strain evidence="1 2">C1</strain>
    </source>
</reference>
<sequence>MDDKNKKIEDVNSVVVSSTVLADMFGLTTRRIRMLADEGIIHKTSRGRYNLQENIKSYIVYLKANQDLKEKIVDDDRLDPDEERALLTRRQREKLELELAAMKGQMHFSNDVERVMNDMLANFRAKIIALPTKIAPILIARNDISEIQEMLQREFFDVLTELSCYDPALFYNEKYIELEEEEILEGGEAGETKDSKQNN</sequence>
<dbReference type="AlphaFoldDB" id="A0A399IIW3"/>
<gene>
    <name evidence="1" type="ORF">D2A34_21835</name>
</gene>
<dbReference type="EMBL" id="QXDJ01000006">
    <property type="protein sequence ID" value="RII32841.1"/>
    <property type="molecule type" value="Genomic_DNA"/>
</dbReference>
<evidence type="ECO:0000313" key="2">
    <source>
        <dbReference type="Proteomes" id="UP000265930"/>
    </source>
</evidence>
<protein>
    <recommendedName>
        <fullName evidence="3">Phage DNA packaging protein Nu1</fullName>
    </recommendedName>
</protein>
<dbReference type="Proteomes" id="UP000265930">
    <property type="component" value="Unassembled WGS sequence"/>
</dbReference>
<comment type="caution">
    <text evidence="1">The sequence shown here is derived from an EMBL/GenBank/DDBJ whole genome shotgun (WGS) entry which is preliminary data.</text>
</comment>
<accession>A0A399IIW3</accession>
<evidence type="ECO:0000313" key="1">
    <source>
        <dbReference type="EMBL" id="RII32841.1"/>
    </source>
</evidence>
<organism evidence="1 2">
    <name type="scientific">Clostridium chromiireducens</name>
    <dbReference type="NCBI Taxonomy" id="225345"/>
    <lineage>
        <taxon>Bacteria</taxon>
        <taxon>Bacillati</taxon>
        <taxon>Bacillota</taxon>
        <taxon>Clostridia</taxon>
        <taxon>Eubacteriales</taxon>
        <taxon>Clostridiaceae</taxon>
        <taxon>Clostridium</taxon>
    </lineage>
</organism>
<dbReference type="RefSeq" id="WP_119367916.1">
    <property type="nucleotide sequence ID" value="NZ_QXDJ01000006.1"/>
</dbReference>
<evidence type="ECO:0008006" key="3">
    <source>
        <dbReference type="Google" id="ProtNLM"/>
    </source>
</evidence>
<name>A0A399IIW3_9CLOT</name>